<dbReference type="Gene3D" id="3.30.420.40">
    <property type="match status" value="2"/>
</dbReference>
<feature type="binding site" evidence="9">
    <location>
        <begin position="328"/>
        <end position="332"/>
    </location>
    <ligand>
        <name>ATP</name>
        <dbReference type="ChEBI" id="CHEBI:30616"/>
    </ligand>
</feature>
<dbReference type="RefSeq" id="WP_035584266.1">
    <property type="nucleotide sequence ID" value="NZ_ARYJ01000015.1"/>
</dbReference>
<protein>
    <recommendedName>
        <fullName evidence="9">Acetate kinase</fullName>
        <ecNumber evidence="9">2.7.2.1</ecNumber>
    </recommendedName>
    <alternativeName>
        <fullName evidence="9">Acetokinase</fullName>
    </alternativeName>
</protein>
<evidence type="ECO:0000313" key="11">
    <source>
        <dbReference type="EMBL" id="KCZ83992.1"/>
    </source>
</evidence>
<dbReference type="InterPro" id="IPR004372">
    <property type="entry name" value="Ac/propionate_kinase"/>
</dbReference>
<comment type="pathway">
    <text evidence="9">Metabolic intermediate biosynthesis; acetyl-CoA biosynthesis; acetyl-CoA from acetate: step 1/2.</text>
</comment>
<feature type="site" description="Transition state stabilizer" evidence="9">
    <location>
        <position position="240"/>
    </location>
</feature>
<evidence type="ECO:0000256" key="9">
    <source>
        <dbReference type="HAMAP-Rule" id="MF_00020"/>
    </source>
</evidence>
<proteinExistence type="inferred from homology"/>
<accession>A0A059F6U8</accession>
<dbReference type="GO" id="GO:0005829">
    <property type="term" value="C:cytosol"/>
    <property type="evidence" value="ECO:0007669"/>
    <property type="project" value="TreeGrafter"/>
</dbReference>
<keyword evidence="4 9" id="KW-0479">Metal-binding</keyword>
<dbReference type="UniPathway" id="UPA00340">
    <property type="reaction ID" value="UER00458"/>
</dbReference>
<dbReference type="eggNOG" id="COG0282">
    <property type="taxonomic scope" value="Bacteria"/>
</dbReference>
<dbReference type="GO" id="GO:0008776">
    <property type="term" value="F:acetate kinase activity"/>
    <property type="evidence" value="ECO:0007669"/>
    <property type="project" value="UniProtKB-UniRule"/>
</dbReference>
<evidence type="ECO:0000256" key="8">
    <source>
        <dbReference type="ARBA" id="ARBA00022842"/>
    </source>
</evidence>
<keyword evidence="5 9" id="KW-0547">Nucleotide-binding</keyword>
<sequence length="397" mass="42996">MSGPLLMTFNAGSSSVKIGLFSIVGETLKRIAHALIDFRHSPLTFHLVEGKTVFDVELKADHADHLTDVMAETLDWISEHYDLSELTCVGHRVVHGGDEFDGPVLIDDTSLTHIEALSILAPLHQPQALRLIRAMRQVRPELTQVASFDTVFHRTNPDLIRRFALPRALHDRGIKRYGFHGLSYKFIAAELRRRFPEIASGRVVAAHLGSGASLCAMLDGKSQDTSMGFSTLDGVPMATRCGALDAGVILHLLQQEHRPVEEVEDMLYHQSGLKGVSGGISADCRELQASDDPHAKEALDLFTLRIAGEIGRLSMSIGGLDALVFTAGIGENDAAIRTAVAGHLGWMGLTLSEDANQKNAPCISTPESRVKAFVIPTNEERVIADEAFAVSNGKSGA</sequence>
<dbReference type="Pfam" id="PF00871">
    <property type="entry name" value="Acetate_kinase"/>
    <property type="match status" value="1"/>
</dbReference>
<keyword evidence="8 9" id="KW-0460">Magnesium</keyword>
<feature type="binding site" evidence="9">
    <location>
        <begin position="207"/>
        <end position="211"/>
    </location>
    <ligand>
        <name>ATP</name>
        <dbReference type="ChEBI" id="CHEBI:30616"/>
    </ligand>
</feature>
<dbReference type="InterPro" id="IPR043129">
    <property type="entry name" value="ATPase_NBD"/>
</dbReference>
<organism evidence="11 12">
    <name type="scientific">Hyphomonas jannaschiana VP2</name>
    <dbReference type="NCBI Taxonomy" id="1280952"/>
    <lineage>
        <taxon>Bacteria</taxon>
        <taxon>Pseudomonadati</taxon>
        <taxon>Pseudomonadota</taxon>
        <taxon>Alphaproteobacteria</taxon>
        <taxon>Hyphomonadales</taxon>
        <taxon>Hyphomonadaceae</taxon>
        <taxon>Hyphomonas</taxon>
    </lineage>
</organism>
<comment type="function">
    <text evidence="9">Catalyzes the formation of acetyl phosphate from acetate and ATP. Can also catalyze the reverse reaction.</text>
</comment>
<dbReference type="PROSITE" id="PS01076">
    <property type="entry name" value="ACETATE_KINASE_2"/>
    <property type="match status" value="1"/>
</dbReference>
<dbReference type="InterPro" id="IPR000890">
    <property type="entry name" value="Aliphatic_acid_kin_short-chain"/>
</dbReference>
<dbReference type="HAMAP" id="MF_00020">
    <property type="entry name" value="Acetate_kinase"/>
    <property type="match status" value="1"/>
</dbReference>
<evidence type="ECO:0000256" key="4">
    <source>
        <dbReference type="ARBA" id="ARBA00022723"/>
    </source>
</evidence>
<evidence type="ECO:0000256" key="10">
    <source>
        <dbReference type="RuleBase" id="RU003835"/>
    </source>
</evidence>
<keyword evidence="2 9" id="KW-0963">Cytoplasm</keyword>
<feature type="active site" description="Proton donor/acceptor" evidence="9">
    <location>
        <position position="149"/>
    </location>
</feature>
<feature type="binding site" evidence="9">
    <location>
        <position position="10"/>
    </location>
    <ligand>
        <name>Mg(2+)</name>
        <dbReference type="ChEBI" id="CHEBI:18420"/>
    </ligand>
</feature>
<evidence type="ECO:0000256" key="5">
    <source>
        <dbReference type="ARBA" id="ARBA00022741"/>
    </source>
</evidence>
<evidence type="ECO:0000256" key="1">
    <source>
        <dbReference type="ARBA" id="ARBA00008748"/>
    </source>
</evidence>
<dbReference type="PIRSF" id="PIRSF000722">
    <property type="entry name" value="Acetate_prop_kin"/>
    <property type="match status" value="1"/>
</dbReference>
<dbReference type="PANTHER" id="PTHR21060">
    <property type="entry name" value="ACETATE KINASE"/>
    <property type="match status" value="1"/>
</dbReference>
<feature type="binding site" evidence="9">
    <location>
        <position position="17"/>
    </location>
    <ligand>
        <name>ATP</name>
        <dbReference type="ChEBI" id="CHEBI:30616"/>
    </ligand>
</feature>
<feature type="binding site" evidence="9">
    <location>
        <begin position="283"/>
        <end position="285"/>
    </location>
    <ligand>
        <name>ATP</name>
        <dbReference type="ChEBI" id="CHEBI:30616"/>
    </ligand>
</feature>
<dbReference type="EC" id="2.7.2.1" evidence="9"/>
<feature type="binding site" evidence="9">
    <location>
        <position position="92"/>
    </location>
    <ligand>
        <name>substrate</name>
    </ligand>
</feature>
<dbReference type="GO" id="GO:0006085">
    <property type="term" value="P:acetyl-CoA biosynthetic process"/>
    <property type="evidence" value="ECO:0007669"/>
    <property type="project" value="UniProtKB-UniRule"/>
</dbReference>
<evidence type="ECO:0000256" key="7">
    <source>
        <dbReference type="ARBA" id="ARBA00022840"/>
    </source>
</evidence>
<dbReference type="PATRIC" id="fig|1280952.3.peg.3253"/>
<evidence type="ECO:0000256" key="3">
    <source>
        <dbReference type="ARBA" id="ARBA00022679"/>
    </source>
</evidence>
<reference evidence="11 12" key="1">
    <citation type="journal article" date="2014" name="Antonie Van Leeuwenhoek">
        <title>Hyphomonas beringensis sp. nov. and Hyphomonas chukchiensis sp. nov., isolated from surface seawater of the Bering Sea and Chukchi Sea.</title>
        <authorList>
            <person name="Li C."/>
            <person name="Lai Q."/>
            <person name="Li G."/>
            <person name="Dong C."/>
            <person name="Wang J."/>
            <person name="Liao Y."/>
            <person name="Shao Z."/>
        </authorList>
    </citation>
    <scope>NUCLEOTIDE SEQUENCE [LARGE SCALE GENOMIC DNA]</scope>
    <source>
        <strain evidence="11 12">VP2</strain>
    </source>
</reference>
<evidence type="ECO:0000256" key="6">
    <source>
        <dbReference type="ARBA" id="ARBA00022777"/>
    </source>
</evidence>
<evidence type="ECO:0000256" key="2">
    <source>
        <dbReference type="ARBA" id="ARBA00022490"/>
    </source>
</evidence>
<comment type="subcellular location">
    <subcellularLocation>
        <location evidence="9">Cytoplasm</location>
    </subcellularLocation>
</comment>
<name>A0A059F6U8_9PROT</name>
<dbReference type="InterPro" id="IPR023865">
    <property type="entry name" value="Aliphatic_acid_kinase_CS"/>
</dbReference>
<keyword evidence="7 9" id="KW-0067">ATP-binding</keyword>
<comment type="subunit">
    <text evidence="9">Homodimer.</text>
</comment>
<dbReference type="NCBIfam" id="TIGR00016">
    <property type="entry name" value="ackA"/>
    <property type="match status" value="1"/>
</dbReference>
<dbReference type="AlphaFoldDB" id="A0A059F6U8"/>
<comment type="catalytic activity">
    <reaction evidence="9">
        <text>acetate + ATP = acetyl phosphate + ADP</text>
        <dbReference type="Rhea" id="RHEA:11352"/>
        <dbReference type="ChEBI" id="CHEBI:22191"/>
        <dbReference type="ChEBI" id="CHEBI:30089"/>
        <dbReference type="ChEBI" id="CHEBI:30616"/>
        <dbReference type="ChEBI" id="CHEBI:456216"/>
        <dbReference type="EC" id="2.7.2.1"/>
    </reaction>
</comment>
<dbReference type="NCBIfam" id="NF005462">
    <property type="entry name" value="PRK07058.1"/>
    <property type="match status" value="1"/>
</dbReference>
<dbReference type="GO" id="GO:0005524">
    <property type="term" value="F:ATP binding"/>
    <property type="evidence" value="ECO:0007669"/>
    <property type="project" value="UniProtKB-KW"/>
</dbReference>
<dbReference type="EMBL" id="ARYJ01000015">
    <property type="protein sequence ID" value="KCZ83992.1"/>
    <property type="molecule type" value="Genomic_DNA"/>
</dbReference>
<dbReference type="GO" id="GO:0000287">
    <property type="term" value="F:magnesium ion binding"/>
    <property type="evidence" value="ECO:0007669"/>
    <property type="project" value="UniProtKB-UniRule"/>
</dbReference>
<comment type="cofactor">
    <cofactor evidence="9">
        <name>Mg(2+)</name>
        <dbReference type="ChEBI" id="CHEBI:18420"/>
    </cofactor>
    <cofactor evidence="9">
        <name>Mn(2+)</name>
        <dbReference type="ChEBI" id="CHEBI:29035"/>
    </cofactor>
    <text evidence="9">Mg(2+). Can also accept Mn(2+).</text>
</comment>
<dbReference type="STRING" id="1280952.HJA_16251"/>
<keyword evidence="3 9" id="KW-0808">Transferase</keyword>
<dbReference type="PRINTS" id="PR00471">
    <property type="entry name" value="ACETATEKNASE"/>
</dbReference>
<dbReference type="Proteomes" id="UP000024816">
    <property type="component" value="Unassembled WGS sequence"/>
</dbReference>
<dbReference type="GO" id="GO:0006083">
    <property type="term" value="P:acetate metabolic process"/>
    <property type="evidence" value="ECO:0007669"/>
    <property type="project" value="TreeGrafter"/>
</dbReference>
<feature type="site" description="Transition state stabilizer" evidence="9">
    <location>
        <position position="180"/>
    </location>
</feature>
<comment type="similarity">
    <text evidence="1 9 10">Belongs to the acetokinase family.</text>
</comment>
<dbReference type="PANTHER" id="PTHR21060:SF21">
    <property type="entry name" value="ACETATE KINASE"/>
    <property type="match status" value="1"/>
</dbReference>
<gene>
    <name evidence="9" type="primary">ackA</name>
    <name evidence="11" type="ORF">HJA_16251</name>
</gene>
<comment type="caution">
    <text evidence="11">The sequence shown here is derived from an EMBL/GenBank/DDBJ whole genome shotgun (WGS) entry which is preliminary data.</text>
</comment>
<dbReference type="SUPFAM" id="SSF53067">
    <property type="entry name" value="Actin-like ATPase domain"/>
    <property type="match status" value="2"/>
</dbReference>
<evidence type="ECO:0000313" key="12">
    <source>
        <dbReference type="Proteomes" id="UP000024816"/>
    </source>
</evidence>
<dbReference type="OrthoDB" id="9802453at2"/>
<keyword evidence="6 9" id="KW-0418">Kinase</keyword>
<feature type="binding site" evidence="9">
    <location>
        <position position="379"/>
    </location>
    <ligand>
        <name>Mg(2+)</name>
        <dbReference type="ChEBI" id="CHEBI:18420"/>
    </ligand>
</feature>
<keyword evidence="12" id="KW-1185">Reference proteome</keyword>